<dbReference type="Pfam" id="PF19300">
    <property type="entry name" value="BPD_transp_1_N"/>
    <property type="match status" value="1"/>
</dbReference>
<feature type="transmembrane region" description="Helical" evidence="7">
    <location>
        <begin position="175"/>
        <end position="196"/>
    </location>
</feature>
<dbReference type="Pfam" id="PF00528">
    <property type="entry name" value="BPD_transp_1"/>
    <property type="match status" value="1"/>
</dbReference>
<evidence type="ECO:0000256" key="3">
    <source>
        <dbReference type="ARBA" id="ARBA00022475"/>
    </source>
</evidence>
<dbReference type="PANTHER" id="PTHR43163:SF6">
    <property type="entry name" value="DIPEPTIDE TRANSPORT SYSTEM PERMEASE PROTEIN DPPB-RELATED"/>
    <property type="match status" value="1"/>
</dbReference>
<feature type="transmembrane region" description="Helical" evidence="7">
    <location>
        <begin position="12"/>
        <end position="30"/>
    </location>
</feature>
<evidence type="ECO:0000256" key="6">
    <source>
        <dbReference type="ARBA" id="ARBA00023136"/>
    </source>
</evidence>
<evidence type="ECO:0000313" key="9">
    <source>
        <dbReference type="EMBL" id="GAA4978731.1"/>
    </source>
</evidence>
<protein>
    <submittedName>
        <fullName evidence="9">ABC transporter permease</fullName>
    </submittedName>
</protein>
<name>A0ABP9HUJ9_9ACTN</name>
<comment type="subcellular location">
    <subcellularLocation>
        <location evidence="1 7">Cell membrane</location>
        <topology evidence="1 7">Multi-pass membrane protein</topology>
    </subcellularLocation>
</comment>
<evidence type="ECO:0000313" key="10">
    <source>
        <dbReference type="Proteomes" id="UP001500466"/>
    </source>
</evidence>
<evidence type="ECO:0000259" key="8">
    <source>
        <dbReference type="PROSITE" id="PS50928"/>
    </source>
</evidence>
<dbReference type="PANTHER" id="PTHR43163">
    <property type="entry name" value="DIPEPTIDE TRANSPORT SYSTEM PERMEASE PROTEIN DPPB-RELATED"/>
    <property type="match status" value="1"/>
</dbReference>
<feature type="transmembrane region" description="Helical" evidence="7">
    <location>
        <begin position="275"/>
        <end position="298"/>
    </location>
</feature>
<keyword evidence="5 7" id="KW-1133">Transmembrane helix</keyword>
<dbReference type="EMBL" id="BAABHS010000020">
    <property type="protein sequence ID" value="GAA4978731.1"/>
    <property type="molecule type" value="Genomic_DNA"/>
</dbReference>
<feature type="transmembrane region" description="Helical" evidence="7">
    <location>
        <begin position="137"/>
        <end position="163"/>
    </location>
</feature>
<keyword evidence="3" id="KW-1003">Cell membrane</keyword>
<evidence type="ECO:0000256" key="7">
    <source>
        <dbReference type="RuleBase" id="RU363032"/>
    </source>
</evidence>
<dbReference type="InterPro" id="IPR000515">
    <property type="entry name" value="MetI-like"/>
</dbReference>
<keyword evidence="6 7" id="KW-0472">Membrane</keyword>
<dbReference type="CDD" id="cd06261">
    <property type="entry name" value="TM_PBP2"/>
    <property type="match status" value="1"/>
</dbReference>
<evidence type="ECO:0000256" key="2">
    <source>
        <dbReference type="ARBA" id="ARBA00022448"/>
    </source>
</evidence>
<dbReference type="InterPro" id="IPR035906">
    <property type="entry name" value="MetI-like_sf"/>
</dbReference>
<reference evidence="10" key="1">
    <citation type="journal article" date="2019" name="Int. J. Syst. Evol. Microbiol.">
        <title>The Global Catalogue of Microorganisms (GCM) 10K type strain sequencing project: providing services to taxonomists for standard genome sequencing and annotation.</title>
        <authorList>
            <consortium name="The Broad Institute Genomics Platform"/>
            <consortium name="The Broad Institute Genome Sequencing Center for Infectious Disease"/>
            <person name="Wu L."/>
            <person name="Ma J."/>
        </authorList>
    </citation>
    <scope>NUCLEOTIDE SEQUENCE [LARGE SCALE GENOMIC DNA]</scope>
    <source>
        <strain evidence="10">JCM 17986</strain>
    </source>
</reference>
<feature type="domain" description="ABC transmembrane type-1" evidence="8">
    <location>
        <begin position="97"/>
        <end position="298"/>
    </location>
</feature>
<evidence type="ECO:0000256" key="4">
    <source>
        <dbReference type="ARBA" id="ARBA00022692"/>
    </source>
</evidence>
<evidence type="ECO:0000256" key="5">
    <source>
        <dbReference type="ARBA" id="ARBA00022989"/>
    </source>
</evidence>
<proteinExistence type="inferred from homology"/>
<organism evidence="9 10">
    <name type="scientific">Yinghuangia aomiensis</name>
    <dbReference type="NCBI Taxonomy" id="676205"/>
    <lineage>
        <taxon>Bacteria</taxon>
        <taxon>Bacillati</taxon>
        <taxon>Actinomycetota</taxon>
        <taxon>Actinomycetes</taxon>
        <taxon>Kitasatosporales</taxon>
        <taxon>Streptomycetaceae</taxon>
        <taxon>Yinghuangia</taxon>
    </lineage>
</organism>
<dbReference type="Proteomes" id="UP001500466">
    <property type="component" value="Unassembled WGS sequence"/>
</dbReference>
<evidence type="ECO:0000256" key="1">
    <source>
        <dbReference type="ARBA" id="ARBA00004651"/>
    </source>
</evidence>
<feature type="transmembrane region" description="Helical" evidence="7">
    <location>
        <begin position="229"/>
        <end position="255"/>
    </location>
</feature>
<dbReference type="Gene3D" id="1.10.3720.10">
    <property type="entry name" value="MetI-like"/>
    <property type="match status" value="1"/>
</dbReference>
<comment type="similarity">
    <text evidence="7">Belongs to the binding-protein-dependent transport system permease family.</text>
</comment>
<comment type="caution">
    <text evidence="9">The sequence shown here is derived from an EMBL/GenBank/DDBJ whole genome shotgun (WGS) entry which is preliminary data.</text>
</comment>
<feature type="transmembrane region" description="Helical" evidence="7">
    <location>
        <begin position="103"/>
        <end position="125"/>
    </location>
</feature>
<keyword evidence="10" id="KW-1185">Reference proteome</keyword>
<sequence>MLRYVLGRALQGAFVLWAAFTVSFFVLYALPADPAKAVAGPNTNLTSEQLDAIRKQFGFDKPLLAQYFDKLGNLAHGDLGRSIQSRDSVTGLLGSQLPATLQLAAVSLILSVAVGGFIAVAACYARSRWARQILLTLPPVGVALPPFWVGLILLQLFAFHWPLLPPIGNQGWQSLVLPAITMAIPTAAVLAQLLAASLTRTLSEGYIATAHAKGAGRVRILVRHALRNAALPTLTMLGLLVGNLLAGAVIAETVFSRQGLGRVTVDAVTGQDLPVVQGLVVLGALVFVLVNLAVDLLYPMLDPRVGRVKESAAARPRLRAKVATR</sequence>
<dbReference type="SUPFAM" id="SSF161098">
    <property type="entry name" value="MetI-like"/>
    <property type="match status" value="1"/>
</dbReference>
<dbReference type="PROSITE" id="PS50928">
    <property type="entry name" value="ABC_TM1"/>
    <property type="match status" value="1"/>
</dbReference>
<accession>A0ABP9HUJ9</accession>
<dbReference type="RefSeq" id="WP_345678249.1">
    <property type="nucleotide sequence ID" value="NZ_BAABHS010000020.1"/>
</dbReference>
<dbReference type="InterPro" id="IPR045621">
    <property type="entry name" value="BPD_transp_1_N"/>
</dbReference>
<keyword evidence="2 7" id="KW-0813">Transport</keyword>
<gene>
    <name evidence="9" type="ORF">GCM10023205_53590</name>
</gene>
<keyword evidence="4 7" id="KW-0812">Transmembrane</keyword>